<feature type="chain" id="PRO_5045190635" evidence="1">
    <location>
        <begin position="26"/>
        <end position="140"/>
    </location>
</feature>
<protein>
    <submittedName>
        <fullName evidence="2">TIGR03757 family integrating conjugative element protein</fullName>
    </submittedName>
</protein>
<evidence type="ECO:0000313" key="3">
    <source>
        <dbReference type="Proteomes" id="UP001242732"/>
    </source>
</evidence>
<organism evidence="2 3">
    <name type="scientific">Paracidovorax citrulli</name>
    <name type="common">Acidovorax citrulli</name>
    <dbReference type="NCBI Taxonomy" id="80869"/>
    <lineage>
        <taxon>Bacteria</taxon>
        <taxon>Pseudomonadati</taxon>
        <taxon>Pseudomonadota</taxon>
        <taxon>Betaproteobacteria</taxon>
        <taxon>Burkholderiales</taxon>
        <taxon>Comamonadaceae</taxon>
        <taxon>Paracidovorax</taxon>
    </lineage>
</organism>
<reference evidence="2 3" key="1">
    <citation type="submission" date="2023-06" db="EMBL/GenBank/DDBJ databases">
        <authorList>
            <person name="Ham H."/>
            <person name="Park D.S."/>
        </authorList>
    </citation>
    <scope>NUCLEOTIDE SEQUENCE [LARGE SCALE GENOMIC DNA]</scope>
    <source>
        <strain evidence="2 3">KACC 17005</strain>
    </source>
</reference>
<accession>A0ABY9APU8</accession>
<dbReference type="NCBIfam" id="TIGR03757">
    <property type="entry name" value="conj_TIGR03757"/>
    <property type="match status" value="1"/>
</dbReference>
<keyword evidence="1" id="KW-0732">Signal</keyword>
<dbReference type="EMBL" id="CP127363">
    <property type="protein sequence ID" value="WIY48548.1"/>
    <property type="molecule type" value="Genomic_DNA"/>
</dbReference>
<proteinExistence type="predicted"/>
<gene>
    <name evidence="2" type="ORF">QRO08_22475</name>
</gene>
<sequence length="140" mass="14910">MRTSLALLARATAGLALMASASAFADDVRIFTDTAHPATAVPGATIIELDAPARLVSDLSAGLPRDPQRAEAMMRQRLANPTFAERQKRIGQAYQAVADAYLLGVAKLPAVVIDGRYVVYGDADTRRALGRIAAYRRAGQ</sequence>
<evidence type="ECO:0000313" key="2">
    <source>
        <dbReference type="EMBL" id="WIY48548.1"/>
    </source>
</evidence>
<dbReference type="Pfam" id="PF07511">
    <property type="entry name" value="DUF1525"/>
    <property type="match status" value="1"/>
</dbReference>
<feature type="signal peptide" evidence="1">
    <location>
        <begin position="1"/>
        <end position="25"/>
    </location>
</feature>
<evidence type="ECO:0000256" key="1">
    <source>
        <dbReference type="SAM" id="SignalP"/>
    </source>
</evidence>
<dbReference type="InterPro" id="IPR011090">
    <property type="entry name" value="Integr_conj_element_PFL4709"/>
</dbReference>
<dbReference type="RefSeq" id="WP_011793671.1">
    <property type="nucleotide sequence ID" value="NZ_CP023687.1"/>
</dbReference>
<dbReference type="Proteomes" id="UP001242732">
    <property type="component" value="Chromosome"/>
</dbReference>
<keyword evidence="3" id="KW-1185">Reference proteome</keyword>
<name>A0ABY9APU8_PARCI</name>